<evidence type="ECO:0000256" key="1">
    <source>
        <dbReference type="SAM" id="MobiDB-lite"/>
    </source>
</evidence>
<dbReference type="RefSeq" id="WP_326022843.1">
    <property type="nucleotide sequence ID" value="NZ_JAOZYC010000185.1"/>
</dbReference>
<gene>
    <name evidence="3" type="ORF">OKJ99_37425</name>
</gene>
<sequence>MLDPGDVSPGAIVVVGAGVAGLAAARHLTRAGLHPLVLEATTAIGGRMSTEKVDGFRLDRTGRPLCTSYPELRRDPALAPLRLRRFSPGALVHSEGLRHRAGEPTGSRRTRGALDAARALASAPRSRRGTRPTLGSPLDHARLGATLARLATTEPSRLLTRPELPAAQALLSRGLPPSTLHGFVRPLLSALLCDPDLGTSSRCADLALHAYAAGWLAVPEGGADALPELLAAGLPPGTVHTGVRTTAVATTSVTTTELGRLPCRAVVLATGAHDAAALLPGLRVPGFHEVTVVHHAMPEPPLTEPALLLDADRLGPVAHTSVISQVDPTRAPAGRALVSSTVLGPPPTDRELRTQLGTLYGTSTADWETLAVHHDAHAVPAMPPPHDPRRPVRLLDGLYVCGDHRDAGTVQGALHSARRATRALLTDLGIPEPTAPPITNAA</sequence>
<accession>A0ABU6FHU3</accession>
<dbReference type="InterPro" id="IPR002937">
    <property type="entry name" value="Amino_oxidase"/>
</dbReference>
<protein>
    <submittedName>
        <fullName evidence="3">FAD-dependent oxidoreductase</fullName>
    </submittedName>
</protein>
<proteinExistence type="predicted"/>
<dbReference type="Proteomes" id="UP001354931">
    <property type="component" value="Unassembled WGS sequence"/>
</dbReference>
<dbReference type="EMBL" id="JAOZYC010000185">
    <property type="protein sequence ID" value="MEB8343187.1"/>
    <property type="molecule type" value="Genomic_DNA"/>
</dbReference>
<feature type="region of interest" description="Disordered" evidence="1">
    <location>
        <begin position="119"/>
        <end position="139"/>
    </location>
</feature>
<dbReference type="Gene3D" id="3.50.50.60">
    <property type="entry name" value="FAD/NAD(P)-binding domain"/>
    <property type="match status" value="1"/>
</dbReference>
<dbReference type="PRINTS" id="PR00420">
    <property type="entry name" value="RNGMNOXGNASE"/>
</dbReference>
<evidence type="ECO:0000259" key="2">
    <source>
        <dbReference type="Pfam" id="PF01593"/>
    </source>
</evidence>
<evidence type="ECO:0000313" key="3">
    <source>
        <dbReference type="EMBL" id="MEB8343187.1"/>
    </source>
</evidence>
<evidence type="ECO:0000313" key="4">
    <source>
        <dbReference type="Proteomes" id="UP001354931"/>
    </source>
</evidence>
<dbReference type="Pfam" id="PF01593">
    <property type="entry name" value="Amino_oxidase"/>
    <property type="match status" value="1"/>
</dbReference>
<keyword evidence="4" id="KW-1185">Reference proteome</keyword>
<dbReference type="InterPro" id="IPR036188">
    <property type="entry name" value="FAD/NAD-bd_sf"/>
</dbReference>
<dbReference type="SUPFAM" id="SSF51905">
    <property type="entry name" value="FAD/NAD(P)-binding domain"/>
    <property type="match status" value="1"/>
</dbReference>
<organism evidence="3 4">
    <name type="scientific">Streptomyces endophyticus</name>
    <dbReference type="NCBI Taxonomy" id="714166"/>
    <lineage>
        <taxon>Bacteria</taxon>
        <taxon>Bacillati</taxon>
        <taxon>Actinomycetota</taxon>
        <taxon>Actinomycetes</taxon>
        <taxon>Kitasatosporales</taxon>
        <taxon>Streptomycetaceae</taxon>
        <taxon>Streptomyces</taxon>
    </lineage>
</organism>
<comment type="caution">
    <text evidence="3">The sequence shown here is derived from an EMBL/GenBank/DDBJ whole genome shotgun (WGS) entry which is preliminary data.</text>
</comment>
<name>A0ABU6FHU3_9ACTN</name>
<dbReference type="PANTHER" id="PTHR42841">
    <property type="entry name" value="AMINE OXIDASE"/>
    <property type="match status" value="1"/>
</dbReference>
<feature type="domain" description="Amine oxidase" evidence="2">
    <location>
        <begin position="19"/>
        <end position="425"/>
    </location>
</feature>
<reference evidence="3 4" key="1">
    <citation type="submission" date="2022-10" db="EMBL/GenBank/DDBJ databases">
        <authorList>
            <person name="Xie J."/>
            <person name="Shen N."/>
        </authorList>
    </citation>
    <scope>NUCLEOTIDE SEQUENCE [LARGE SCALE GENOMIC DNA]</scope>
    <source>
        <strain evidence="3 4">YIM65594</strain>
    </source>
</reference>